<dbReference type="PANTHER" id="PTHR46148">
    <property type="entry name" value="CHROMO DOMAIN-CONTAINING PROTEIN"/>
    <property type="match status" value="1"/>
</dbReference>
<organism evidence="2 3">
    <name type="scientific">Gossypium hirsutum</name>
    <name type="common">Upland cotton</name>
    <name type="synonym">Gossypium mexicanum</name>
    <dbReference type="NCBI Taxonomy" id="3635"/>
    <lineage>
        <taxon>Eukaryota</taxon>
        <taxon>Viridiplantae</taxon>
        <taxon>Streptophyta</taxon>
        <taxon>Embryophyta</taxon>
        <taxon>Tracheophyta</taxon>
        <taxon>Spermatophyta</taxon>
        <taxon>Magnoliopsida</taxon>
        <taxon>eudicotyledons</taxon>
        <taxon>Gunneridae</taxon>
        <taxon>Pentapetalae</taxon>
        <taxon>rosids</taxon>
        <taxon>malvids</taxon>
        <taxon>Malvales</taxon>
        <taxon>Malvaceae</taxon>
        <taxon>Malvoideae</taxon>
        <taxon>Gossypium</taxon>
    </lineage>
</organism>
<dbReference type="KEGG" id="ghi:107960531"/>
<dbReference type="GeneID" id="107960531"/>
<reference evidence="3" key="2">
    <citation type="submission" date="2025-08" db="UniProtKB">
        <authorList>
            <consortium name="RefSeq"/>
        </authorList>
    </citation>
    <scope>IDENTIFICATION</scope>
</reference>
<evidence type="ECO:0000259" key="1">
    <source>
        <dbReference type="Pfam" id="PF24626"/>
    </source>
</evidence>
<dbReference type="PaxDb" id="3635-A0A1U8PME0"/>
<dbReference type="AlphaFoldDB" id="A0A1U8PME0"/>
<evidence type="ECO:0000313" key="2">
    <source>
        <dbReference type="Proteomes" id="UP000818029"/>
    </source>
</evidence>
<gene>
    <name evidence="3" type="primary">LOC107960531</name>
</gene>
<sequence>MLKDYDYTFEYHSGKVNVVADALKRRAMTDLRIRDKQLGDESLSLWFRQIESGSTSDFGMNKDGSGLKHRLIDFVARCLTCQQVKAENQLPSGSWEDFLPLAEFAYNNNFQSSIQMEPYEALYGRKSRAPLCWTELGEHRVLGLELVSETEDKKKVLRFSRKGKLSLRFIESYQILKRVGPVTYQLELRLELDCIHDMFHVLMLRWYRLDPSYVISIKEIDVRSNLTFEEELVQILDCDVKVLMRKSILLMKVLWQNHGTEEAT</sequence>
<feature type="domain" description="Tf2-1-like SH3-like" evidence="1">
    <location>
        <begin position="155"/>
        <end position="208"/>
    </location>
</feature>
<dbReference type="GO" id="GO:0003676">
    <property type="term" value="F:nucleic acid binding"/>
    <property type="evidence" value="ECO:0007669"/>
    <property type="project" value="InterPro"/>
</dbReference>
<protein>
    <recommendedName>
        <fullName evidence="1">Tf2-1-like SH3-like domain-containing protein</fullName>
    </recommendedName>
</protein>
<dbReference type="InterPro" id="IPR036397">
    <property type="entry name" value="RNaseH_sf"/>
</dbReference>
<reference evidence="2" key="1">
    <citation type="journal article" date="2020" name="Nat. Genet.">
        <title>Genomic diversifications of five Gossypium allopolyploid species and their impact on cotton improvement.</title>
        <authorList>
            <person name="Chen Z.J."/>
            <person name="Sreedasyam A."/>
            <person name="Ando A."/>
            <person name="Song Q."/>
            <person name="De Santiago L.M."/>
            <person name="Hulse-Kemp A.M."/>
            <person name="Ding M."/>
            <person name="Ye W."/>
            <person name="Kirkbride R.C."/>
            <person name="Jenkins J."/>
            <person name="Plott C."/>
            <person name="Lovell J."/>
            <person name="Lin Y.M."/>
            <person name="Vaughn R."/>
            <person name="Liu B."/>
            <person name="Simpson S."/>
            <person name="Scheffler B.E."/>
            <person name="Wen L."/>
            <person name="Saski C.A."/>
            <person name="Grover C.E."/>
            <person name="Hu G."/>
            <person name="Conover J.L."/>
            <person name="Carlson J.W."/>
            <person name="Shu S."/>
            <person name="Boston L.B."/>
            <person name="Williams M."/>
            <person name="Peterson D.G."/>
            <person name="McGee K."/>
            <person name="Jones D.C."/>
            <person name="Wendel J.F."/>
            <person name="Stelly D.M."/>
            <person name="Grimwood J."/>
            <person name="Schmutz J."/>
        </authorList>
    </citation>
    <scope>NUCLEOTIDE SEQUENCE [LARGE SCALE GENOMIC DNA]</scope>
    <source>
        <strain evidence="2">cv. TM-1</strain>
    </source>
</reference>
<dbReference type="Pfam" id="PF24626">
    <property type="entry name" value="SH3_Tf2-1"/>
    <property type="match status" value="1"/>
</dbReference>
<dbReference type="RefSeq" id="XP_016752356.1">
    <property type="nucleotide sequence ID" value="XM_016896867.1"/>
</dbReference>
<keyword evidence="2" id="KW-1185">Reference proteome</keyword>
<dbReference type="Proteomes" id="UP000818029">
    <property type="component" value="Chromosome A05"/>
</dbReference>
<dbReference type="STRING" id="3635.A0A1U8PME0"/>
<evidence type="ECO:0000313" key="3">
    <source>
        <dbReference type="RefSeq" id="XP_016752356.1"/>
    </source>
</evidence>
<accession>A0A1U8PME0</accession>
<dbReference type="Gene3D" id="3.30.420.10">
    <property type="entry name" value="Ribonuclease H-like superfamily/Ribonuclease H"/>
    <property type="match status" value="1"/>
</dbReference>
<proteinExistence type="predicted"/>
<name>A0A1U8PME0_GOSHI</name>
<dbReference type="InterPro" id="IPR056924">
    <property type="entry name" value="SH3_Tf2-1"/>
</dbReference>
<dbReference type="PANTHER" id="PTHR46148:SF44">
    <property type="entry name" value="GAG-POL POLYPROTEIN"/>
    <property type="match status" value="1"/>
</dbReference>